<dbReference type="OrthoDB" id="680500at2"/>
<comment type="caution">
    <text evidence="1">The sequence shown here is derived from an EMBL/GenBank/DDBJ whole genome shotgun (WGS) entry which is preliminary data.</text>
</comment>
<proteinExistence type="predicted"/>
<dbReference type="Pfam" id="PF10899">
    <property type="entry name" value="AbiGi"/>
    <property type="match status" value="1"/>
</dbReference>
<gene>
    <name evidence="1" type="ORF">GH741_07980</name>
</gene>
<reference evidence="1" key="1">
    <citation type="submission" date="2019-11" db="EMBL/GenBank/DDBJ databases">
        <authorList>
            <person name="Li J."/>
        </authorList>
    </citation>
    <scope>NUCLEOTIDE SEQUENCE</scope>
    <source>
        <strain evidence="1">B6B</strain>
    </source>
</reference>
<dbReference type="EMBL" id="WJNG01000005">
    <property type="protein sequence ID" value="MRH42622.1"/>
    <property type="molecule type" value="Genomic_DNA"/>
</dbReference>
<dbReference type="Proteomes" id="UP000799092">
    <property type="component" value="Unassembled WGS sequence"/>
</dbReference>
<organism evidence="1 2">
    <name type="scientific">Aquibacillus halophilus</name>
    <dbReference type="NCBI Taxonomy" id="930132"/>
    <lineage>
        <taxon>Bacteria</taxon>
        <taxon>Bacillati</taxon>
        <taxon>Bacillota</taxon>
        <taxon>Bacilli</taxon>
        <taxon>Bacillales</taxon>
        <taxon>Bacillaceae</taxon>
        <taxon>Aquibacillus</taxon>
    </lineage>
</organism>
<accession>A0A6A8DMZ8</accession>
<evidence type="ECO:0000313" key="2">
    <source>
        <dbReference type="Proteomes" id="UP000799092"/>
    </source>
</evidence>
<name>A0A6A8DMZ8_9BACI</name>
<protein>
    <submittedName>
        <fullName evidence="1">Uncharacterized protein</fullName>
    </submittedName>
</protein>
<dbReference type="RefSeq" id="WP_153736252.1">
    <property type="nucleotide sequence ID" value="NZ_WJNG01000005.1"/>
</dbReference>
<dbReference type="InterPro" id="IPR021223">
    <property type="entry name" value="AbiGi"/>
</dbReference>
<evidence type="ECO:0000313" key="1">
    <source>
        <dbReference type="EMBL" id="MRH42622.1"/>
    </source>
</evidence>
<keyword evidence="2" id="KW-1185">Reference proteome</keyword>
<sequence length="231" mass="27061">MSKPRYYSNIYWHFTGGPVSRDGGTVWHNYRALKEVEEHTELRSSKQAMGNLKNIIETQVLKATTTEKVAEEVETEKFCCVCDIPLSDLTYHRRYYGEYAIGFNSEKVHQNFHPVLYLDPFYARINHHNIIINPSRINIRDPIEAKLWDLIGIKKENPLINFLKITNFASDYGGSFYGEREWRCLENFSFARDEVEAIIVPKKEVKDIYQHLNKSGYNNISVMSWDLIENV</sequence>
<dbReference type="AlphaFoldDB" id="A0A6A8DMZ8"/>